<protein>
    <recommendedName>
        <fullName evidence="7">Mg-protoporphyrin IX chelatase</fullName>
        <ecNumber evidence="7">6.6.1.1</ecNumber>
    </recommendedName>
</protein>
<comment type="function">
    <text evidence="7">Involved in bacteriochlorophyll biosynthesis; introduces a magnesium ion into protoporphyrin IX to yield Mg-protoporphyrin IX.</text>
</comment>
<dbReference type="GO" id="GO:0016851">
    <property type="term" value="F:magnesium chelatase activity"/>
    <property type="evidence" value="ECO:0007669"/>
    <property type="project" value="UniProtKB-UniRule"/>
</dbReference>
<dbReference type="PANTHER" id="PTHR43473">
    <property type="entry name" value="MAGNESIUM-CHELATASE SUBUNIT CHLD, CHLOROPLASTIC"/>
    <property type="match status" value="1"/>
</dbReference>
<dbReference type="EC" id="6.6.1.1" evidence="7"/>
<dbReference type="InterPro" id="IPR002035">
    <property type="entry name" value="VWF_A"/>
</dbReference>
<dbReference type="AlphaFoldDB" id="A0A4U1JR23"/>
<keyword evidence="4 7" id="KW-0547">Nucleotide-binding</keyword>
<keyword evidence="3 7" id="KW-0436">Ligase</keyword>
<keyword evidence="6 7" id="KW-0149">Chlorophyll biosynthesis</keyword>
<feature type="domain" description="VWFA" evidence="9">
    <location>
        <begin position="381"/>
        <end position="561"/>
    </location>
</feature>
<dbReference type="OrthoDB" id="9775079at2"/>
<evidence type="ECO:0000313" key="11">
    <source>
        <dbReference type="Proteomes" id="UP000310597"/>
    </source>
</evidence>
<dbReference type="Gene3D" id="1.10.8.80">
    <property type="entry name" value="Magnesium chelatase subunit I, C-Terminal domain"/>
    <property type="match status" value="1"/>
</dbReference>
<feature type="region of interest" description="Disordered" evidence="8">
    <location>
        <begin position="234"/>
        <end position="270"/>
    </location>
</feature>
<feature type="region of interest" description="Disordered" evidence="8">
    <location>
        <begin position="301"/>
        <end position="324"/>
    </location>
</feature>
<sequence>MDHERLKSALAVLTVDPAAVGGLWLRSRAGPIRLAFTDTLAKLPFPMALRRLPPNVDDGALYGGLDVAETLHSGKPVLKGGLLDRPSVFILPMAERCTAKLGARLAQALDLRQHALIALDEAAEPDEALPHAVADRLGLFVDLSEVRALDGPGLLPDTAQIERARALLPQVKMPAERVGEIVEGCRQLGISSLRAPMLALTAARILTALAGRTTVEAEDVLHAAELTLAHRALPLQDAPPPPPPPPPPEPPEQNEGENQQDEQDQIDPLDGIPPEIVVEAVRAMLPDNILQTLNMGSRLRAASGGQGAGQEQIGNRRGRPLPARKGKLEDDAKIDLVATLRSAAPWQGLRRRQAPAGTERVLLVESSDIHIKRRKEMSDRVLIFAVDASGSAAVARLSEAKGAVELLLGRAYAARDHVSLITFRGTAAQVLLQPSRSLTQTKRQLQGLPGGGGTPLASGLEMAMVTAKQARSRGMTPTIAVLTDGRGNIALDGTANRELAGEQATKVARAIRACGMPAVIIDTAMRPNPALVDLARTMDAHYIALPRATAHKMADVLGAALEA</sequence>
<evidence type="ECO:0000256" key="4">
    <source>
        <dbReference type="ARBA" id="ARBA00022741"/>
    </source>
</evidence>
<evidence type="ECO:0000256" key="7">
    <source>
        <dbReference type="RuleBase" id="RU362087"/>
    </source>
</evidence>
<comment type="pathway">
    <text evidence="7">Porphyrin-containing compound metabolism; bacteriochlorophyll biosynthesis.</text>
</comment>
<dbReference type="Gene3D" id="3.40.50.410">
    <property type="entry name" value="von Willebrand factor, type A domain"/>
    <property type="match status" value="1"/>
</dbReference>
<dbReference type="InterPro" id="IPR011776">
    <property type="entry name" value="Mg_chelatase_ATPase-dsu"/>
</dbReference>
<organism evidence="10 11">
    <name type="scientific">Rhodobacter capsulatus</name>
    <name type="common">Rhodopseudomonas capsulata</name>
    <dbReference type="NCBI Taxonomy" id="1061"/>
    <lineage>
        <taxon>Bacteria</taxon>
        <taxon>Pseudomonadati</taxon>
        <taxon>Pseudomonadota</taxon>
        <taxon>Alphaproteobacteria</taxon>
        <taxon>Rhodobacterales</taxon>
        <taxon>Rhodobacter group</taxon>
        <taxon>Rhodobacter</taxon>
    </lineage>
</organism>
<dbReference type="GO" id="GO:0005524">
    <property type="term" value="F:ATP binding"/>
    <property type="evidence" value="ECO:0007669"/>
    <property type="project" value="UniProtKB-UniRule"/>
</dbReference>
<comment type="catalytic activity">
    <reaction evidence="7">
        <text>protoporphyrin IX + Mg(2+) + ATP + H2O = Mg-protoporphyrin IX + ADP + phosphate + 3 H(+)</text>
        <dbReference type="Rhea" id="RHEA:13961"/>
        <dbReference type="ChEBI" id="CHEBI:15377"/>
        <dbReference type="ChEBI" id="CHEBI:15378"/>
        <dbReference type="ChEBI" id="CHEBI:18420"/>
        <dbReference type="ChEBI" id="CHEBI:30616"/>
        <dbReference type="ChEBI" id="CHEBI:43474"/>
        <dbReference type="ChEBI" id="CHEBI:57306"/>
        <dbReference type="ChEBI" id="CHEBI:60492"/>
        <dbReference type="ChEBI" id="CHEBI:456216"/>
        <dbReference type="EC" id="6.6.1.1"/>
    </reaction>
</comment>
<accession>A0A4U1JR23</accession>
<proteinExistence type="inferred from homology"/>
<dbReference type="Pfam" id="PF13519">
    <property type="entry name" value="VWA_2"/>
    <property type="match status" value="1"/>
</dbReference>
<dbReference type="NCBIfam" id="TIGR02031">
    <property type="entry name" value="BchD-ChlD"/>
    <property type="match status" value="1"/>
</dbReference>
<evidence type="ECO:0000259" key="9">
    <source>
        <dbReference type="PROSITE" id="PS50234"/>
    </source>
</evidence>
<dbReference type="GO" id="GO:0030494">
    <property type="term" value="P:bacteriochlorophyll biosynthetic process"/>
    <property type="evidence" value="ECO:0007669"/>
    <property type="project" value="UniProtKB-UniPathway"/>
</dbReference>
<gene>
    <name evidence="10" type="ORF">FBT96_09740</name>
</gene>
<dbReference type="RefSeq" id="WP_136906136.1">
    <property type="nucleotide sequence ID" value="NZ_SWJZ01000035.1"/>
</dbReference>
<comment type="caution">
    <text evidence="10">The sequence shown here is derived from an EMBL/GenBank/DDBJ whole genome shotgun (WGS) entry which is preliminary data.</text>
</comment>
<evidence type="ECO:0000256" key="2">
    <source>
        <dbReference type="ARBA" id="ARBA00022531"/>
    </source>
</evidence>
<dbReference type="PANTHER" id="PTHR43473:SF2">
    <property type="entry name" value="MAGNESIUM-CHELATASE SUBUNIT CHLD, CHLOROPLASTIC"/>
    <property type="match status" value="1"/>
</dbReference>
<dbReference type="InterPro" id="IPR036465">
    <property type="entry name" value="vWFA_dom_sf"/>
</dbReference>
<dbReference type="EMBL" id="SWJZ01000035">
    <property type="protein sequence ID" value="TKD21311.1"/>
    <property type="molecule type" value="Genomic_DNA"/>
</dbReference>
<reference evidence="10 11" key="1">
    <citation type="submission" date="2019-04" db="EMBL/GenBank/DDBJ databases">
        <title>Draft Whole-Genome sequence of the purple photosynthetic bacterium Rhodobacter capsulatus SP108 with an indigenous class A beta-lactamase.</title>
        <authorList>
            <person name="Robertson S."/>
            <person name="Meyer T.E."/>
            <person name="Kyndt J.A."/>
        </authorList>
    </citation>
    <scope>NUCLEOTIDE SEQUENCE [LARGE SCALE GENOMIC DNA]</scope>
    <source>
        <strain evidence="10 11">SP108</strain>
    </source>
</reference>
<dbReference type="NCBIfam" id="NF009943">
    <property type="entry name" value="PRK13406.1"/>
    <property type="match status" value="1"/>
</dbReference>
<dbReference type="SUPFAM" id="SSF53300">
    <property type="entry name" value="vWA-like"/>
    <property type="match status" value="1"/>
</dbReference>
<dbReference type="InterPro" id="IPR041628">
    <property type="entry name" value="ChlI/MoxR_AAA_lid"/>
</dbReference>
<evidence type="ECO:0000256" key="8">
    <source>
        <dbReference type="SAM" id="MobiDB-lite"/>
    </source>
</evidence>
<dbReference type="Pfam" id="PF17863">
    <property type="entry name" value="AAA_lid_2"/>
    <property type="match status" value="1"/>
</dbReference>
<evidence type="ECO:0000313" key="10">
    <source>
        <dbReference type="EMBL" id="TKD21311.1"/>
    </source>
</evidence>
<keyword evidence="7" id="KW-0077">Bacteriochlorophyll biosynthesis</keyword>
<feature type="compositionally biased region" description="Acidic residues" evidence="8">
    <location>
        <begin position="252"/>
        <end position="267"/>
    </location>
</feature>
<keyword evidence="2 7" id="KW-0602">Photosynthesis</keyword>
<evidence type="ECO:0000256" key="6">
    <source>
        <dbReference type="ARBA" id="ARBA00023171"/>
    </source>
</evidence>
<dbReference type="Proteomes" id="UP000310597">
    <property type="component" value="Unassembled WGS sequence"/>
</dbReference>
<dbReference type="GO" id="GO:0015979">
    <property type="term" value="P:photosynthesis"/>
    <property type="evidence" value="ECO:0007669"/>
    <property type="project" value="UniProtKB-UniRule"/>
</dbReference>
<evidence type="ECO:0000256" key="3">
    <source>
        <dbReference type="ARBA" id="ARBA00022598"/>
    </source>
</evidence>
<keyword evidence="5 7" id="KW-0067">ATP-binding</keyword>
<feature type="compositionally biased region" description="Pro residues" evidence="8">
    <location>
        <begin position="237"/>
        <end position="251"/>
    </location>
</feature>
<evidence type="ECO:0000256" key="1">
    <source>
        <dbReference type="ARBA" id="ARBA00005799"/>
    </source>
</evidence>
<comment type="similarity">
    <text evidence="1 7">Belongs to the Mg-chelatase subunits D/I family.</text>
</comment>
<dbReference type="SMART" id="SM00327">
    <property type="entry name" value="VWA"/>
    <property type="match status" value="1"/>
</dbReference>
<name>A0A4U1JR23_RHOCA</name>
<evidence type="ECO:0000256" key="5">
    <source>
        <dbReference type="ARBA" id="ARBA00022840"/>
    </source>
</evidence>
<dbReference type="PROSITE" id="PS50234">
    <property type="entry name" value="VWFA"/>
    <property type="match status" value="1"/>
</dbReference>
<dbReference type="UniPathway" id="UPA00669"/>